<name>X1J1K6_9ZZZZ</name>
<organism evidence="1">
    <name type="scientific">marine sediment metagenome</name>
    <dbReference type="NCBI Taxonomy" id="412755"/>
    <lineage>
        <taxon>unclassified sequences</taxon>
        <taxon>metagenomes</taxon>
        <taxon>ecological metagenomes</taxon>
    </lineage>
</organism>
<accession>X1J1K6</accession>
<sequence>MADYTSYPIFQVNTVEPNILIILDNSASMNAQAYTGAYDHNTKYYGYFEPYKRYRYGSNIFVRDTSGAWDGNFLNWLTMRRIDVARKALMGGLATSRQGGGNQTNIGETPPGGYDFTKGYDDTGDVTPFTSGTYYTYLVDDGNFYVDGNTYVIRVAKNMNTHPDEAYNFVDGNIAGVLQKIGGKARWGNEFFNYGTGKGE</sequence>
<gene>
    <name evidence="1" type="ORF">S03H2_60176</name>
</gene>
<dbReference type="AlphaFoldDB" id="X1J1K6"/>
<feature type="non-terminal residue" evidence="1">
    <location>
        <position position="200"/>
    </location>
</feature>
<comment type="caution">
    <text evidence="1">The sequence shown here is derived from an EMBL/GenBank/DDBJ whole genome shotgun (WGS) entry which is preliminary data.</text>
</comment>
<protein>
    <submittedName>
        <fullName evidence="1">Uncharacterized protein</fullName>
    </submittedName>
</protein>
<proteinExistence type="predicted"/>
<dbReference type="EMBL" id="BARU01038755">
    <property type="protein sequence ID" value="GAH87857.1"/>
    <property type="molecule type" value="Genomic_DNA"/>
</dbReference>
<evidence type="ECO:0000313" key="1">
    <source>
        <dbReference type="EMBL" id="GAH87857.1"/>
    </source>
</evidence>
<reference evidence="1" key="1">
    <citation type="journal article" date="2014" name="Front. Microbiol.">
        <title>High frequency of phylogenetically diverse reductive dehalogenase-homologous genes in deep subseafloor sedimentary metagenomes.</title>
        <authorList>
            <person name="Kawai M."/>
            <person name="Futagami T."/>
            <person name="Toyoda A."/>
            <person name="Takaki Y."/>
            <person name="Nishi S."/>
            <person name="Hori S."/>
            <person name="Arai W."/>
            <person name="Tsubouchi T."/>
            <person name="Morono Y."/>
            <person name="Uchiyama I."/>
            <person name="Ito T."/>
            <person name="Fujiyama A."/>
            <person name="Inagaki F."/>
            <person name="Takami H."/>
        </authorList>
    </citation>
    <scope>NUCLEOTIDE SEQUENCE</scope>
    <source>
        <strain evidence="1">Expedition CK06-06</strain>
    </source>
</reference>